<name>A2Z617_ORYSI</name>
<organism evidence="2 3">
    <name type="scientific">Oryza sativa subsp. indica</name>
    <name type="common">Rice</name>
    <dbReference type="NCBI Taxonomy" id="39946"/>
    <lineage>
        <taxon>Eukaryota</taxon>
        <taxon>Viridiplantae</taxon>
        <taxon>Streptophyta</taxon>
        <taxon>Embryophyta</taxon>
        <taxon>Tracheophyta</taxon>
        <taxon>Spermatophyta</taxon>
        <taxon>Magnoliopsida</taxon>
        <taxon>Liliopsida</taxon>
        <taxon>Poales</taxon>
        <taxon>Poaceae</taxon>
        <taxon>BOP clade</taxon>
        <taxon>Oryzoideae</taxon>
        <taxon>Oryzeae</taxon>
        <taxon>Oryzinae</taxon>
        <taxon>Oryza</taxon>
        <taxon>Oryza sativa</taxon>
    </lineage>
</organism>
<gene>
    <name evidence="2" type="ORF">OsI_33095</name>
</gene>
<sequence>MAARANAAGAEDSGELKGKGGGAVWRKRNGGEALPLPEWEGNESLAQVARLAGSQGTGLGWFERVLQGCRAGGVQQGNQTQWEHFQHEVETARTMRGELVDALKLTLQLLFLGFREEGGHVGVGGTTSSRGADCCAVFVEGGGHLGR</sequence>
<keyword evidence="3" id="KW-1185">Reference proteome</keyword>
<protein>
    <submittedName>
        <fullName evidence="2">Uncharacterized protein</fullName>
    </submittedName>
</protein>
<dbReference type="Gramene" id="BGIOSGA032705-TA">
    <property type="protein sequence ID" value="BGIOSGA032705-PA"/>
    <property type="gene ID" value="BGIOSGA032705"/>
</dbReference>
<dbReference type="Proteomes" id="UP000007015">
    <property type="component" value="Chromosome 10"/>
</dbReference>
<dbReference type="HOGENOM" id="CLU_148312_0_0_1"/>
<proteinExistence type="predicted"/>
<evidence type="ECO:0000313" key="3">
    <source>
        <dbReference type="Proteomes" id="UP000007015"/>
    </source>
</evidence>
<dbReference type="AlphaFoldDB" id="A2Z617"/>
<feature type="region of interest" description="Disordered" evidence="1">
    <location>
        <begin position="1"/>
        <end position="24"/>
    </location>
</feature>
<dbReference type="OMA" id="FQHEVET"/>
<dbReference type="EMBL" id="CM000135">
    <property type="protein sequence ID" value="EAY78051.1"/>
    <property type="molecule type" value="Genomic_DNA"/>
</dbReference>
<reference evidence="2 3" key="1">
    <citation type="journal article" date="2005" name="PLoS Biol.">
        <title>The genomes of Oryza sativa: a history of duplications.</title>
        <authorList>
            <person name="Yu J."/>
            <person name="Wang J."/>
            <person name="Lin W."/>
            <person name="Li S."/>
            <person name="Li H."/>
            <person name="Zhou J."/>
            <person name="Ni P."/>
            <person name="Dong W."/>
            <person name="Hu S."/>
            <person name="Zeng C."/>
            <person name="Zhang J."/>
            <person name="Zhang Y."/>
            <person name="Li R."/>
            <person name="Xu Z."/>
            <person name="Li S."/>
            <person name="Li X."/>
            <person name="Zheng H."/>
            <person name="Cong L."/>
            <person name="Lin L."/>
            <person name="Yin J."/>
            <person name="Geng J."/>
            <person name="Li G."/>
            <person name="Shi J."/>
            <person name="Liu J."/>
            <person name="Lv H."/>
            <person name="Li J."/>
            <person name="Wang J."/>
            <person name="Deng Y."/>
            <person name="Ran L."/>
            <person name="Shi X."/>
            <person name="Wang X."/>
            <person name="Wu Q."/>
            <person name="Li C."/>
            <person name="Ren X."/>
            <person name="Wang J."/>
            <person name="Wang X."/>
            <person name="Li D."/>
            <person name="Liu D."/>
            <person name="Zhang X."/>
            <person name="Ji Z."/>
            <person name="Zhao W."/>
            <person name="Sun Y."/>
            <person name="Zhang Z."/>
            <person name="Bao J."/>
            <person name="Han Y."/>
            <person name="Dong L."/>
            <person name="Ji J."/>
            <person name="Chen P."/>
            <person name="Wu S."/>
            <person name="Liu J."/>
            <person name="Xiao Y."/>
            <person name="Bu D."/>
            <person name="Tan J."/>
            <person name="Yang L."/>
            <person name="Ye C."/>
            <person name="Zhang J."/>
            <person name="Xu J."/>
            <person name="Zhou Y."/>
            <person name="Yu Y."/>
            <person name="Zhang B."/>
            <person name="Zhuang S."/>
            <person name="Wei H."/>
            <person name="Liu B."/>
            <person name="Lei M."/>
            <person name="Yu H."/>
            <person name="Li Y."/>
            <person name="Xu H."/>
            <person name="Wei S."/>
            <person name="He X."/>
            <person name="Fang L."/>
            <person name="Zhang Z."/>
            <person name="Zhang Y."/>
            <person name="Huang X."/>
            <person name="Su Z."/>
            <person name="Tong W."/>
            <person name="Li J."/>
            <person name="Tong Z."/>
            <person name="Li S."/>
            <person name="Ye J."/>
            <person name="Wang L."/>
            <person name="Fang L."/>
            <person name="Lei T."/>
            <person name="Chen C."/>
            <person name="Chen H."/>
            <person name="Xu Z."/>
            <person name="Li H."/>
            <person name="Huang H."/>
            <person name="Zhang F."/>
            <person name="Xu H."/>
            <person name="Li N."/>
            <person name="Zhao C."/>
            <person name="Li S."/>
            <person name="Dong L."/>
            <person name="Huang Y."/>
            <person name="Li L."/>
            <person name="Xi Y."/>
            <person name="Qi Q."/>
            <person name="Li W."/>
            <person name="Zhang B."/>
            <person name="Hu W."/>
            <person name="Zhang Y."/>
            <person name="Tian X."/>
            <person name="Jiao Y."/>
            <person name="Liang X."/>
            <person name="Jin J."/>
            <person name="Gao L."/>
            <person name="Zheng W."/>
            <person name="Hao B."/>
            <person name="Liu S."/>
            <person name="Wang W."/>
            <person name="Yuan L."/>
            <person name="Cao M."/>
            <person name="McDermott J."/>
            <person name="Samudrala R."/>
            <person name="Wang J."/>
            <person name="Wong G.K."/>
            <person name="Yang H."/>
        </authorList>
    </citation>
    <scope>NUCLEOTIDE SEQUENCE [LARGE SCALE GENOMIC DNA]</scope>
    <source>
        <strain evidence="3">cv. 93-11</strain>
    </source>
</reference>
<evidence type="ECO:0000313" key="2">
    <source>
        <dbReference type="EMBL" id="EAY78051.1"/>
    </source>
</evidence>
<accession>A2Z617</accession>
<evidence type="ECO:0000256" key="1">
    <source>
        <dbReference type="SAM" id="MobiDB-lite"/>
    </source>
</evidence>